<evidence type="ECO:0000256" key="1">
    <source>
        <dbReference type="ARBA" id="ARBA00004429"/>
    </source>
</evidence>
<comment type="subcellular location">
    <subcellularLocation>
        <location evidence="1 9">Cell inner membrane</location>
        <topology evidence="1 9">Multi-pass membrane protein</topology>
    </subcellularLocation>
</comment>
<dbReference type="PANTHER" id="PTHR35011">
    <property type="entry name" value="2,3-DIKETO-L-GULONATE TRAP TRANSPORTER SMALL PERMEASE PROTEIN YIAM"/>
    <property type="match status" value="1"/>
</dbReference>
<organism evidence="11 12">
    <name type="scientific">Paracoccus methylovorus</name>
    <dbReference type="NCBI Taxonomy" id="2812658"/>
    <lineage>
        <taxon>Bacteria</taxon>
        <taxon>Pseudomonadati</taxon>
        <taxon>Pseudomonadota</taxon>
        <taxon>Alphaproteobacteria</taxon>
        <taxon>Rhodobacterales</taxon>
        <taxon>Paracoccaceae</taxon>
        <taxon>Paracoccus</taxon>
    </lineage>
</organism>
<evidence type="ECO:0000256" key="5">
    <source>
        <dbReference type="ARBA" id="ARBA00022692"/>
    </source>
</evidence>
<keyword evidence="3" id="KW-1003">Cell membrane</keyword>
<sequence length="172" mass="19534">MTGLWSGLREAARRLSVLGMFAIFAIFIIGVALRYSGHPQSWVDEVVTILAAWVVFFASAFVLPWREFIAFDMVFRALPPRWQRVSMVAACLGFIVVFARVFYALVDYVLFMRIMTTDMVGIRLDHVYAIFPVFILAIGLRLAILAWRLTFGDHEVALAELIPTDTLEEVTL</sequence>
<evidence type="ECO:0000313" key="12">
    <source>
        <dbReference type="Proteomes" id="UP000663629"/>
    </source>
</evidence>
<dbReference type="Proteomes" id="UP000663629">
    <property type="component" value="Chromosome 2"/>
</dbReference>
<keyword evidence="7 9" id="KW-0472">Membrane</keyword>
<dbReference type="PANTHER" id="PTHR35011:SF2">
    <property type="entry name" value="2,3-DIKETO-L-GULONATE TRAP TRANSPORTER SMALL PERMEASE PROTEIN YIAM"/>
    <property type="match status" value="1"/>
</dbReference>
<keyword evidence="5 9" id="KW-0812">Transmembrane</keyword>
<dbReference type="RefSeq" id="WP_205296102.1">
    <property type="nucleotide sequence ID" value="NZ_CP070371.1"/>
</dbReference>
<comment type="subunit">
    <text evidence="9">The complex comprises the extracytoplasmic solute receptor protein and the two transmembrane proteins.</text>
</comment>
<keyword evidence="4 9" id="KW-0997">Cell inner membrane</keyword>
<dbReference type="Pfam" id="PF04290">
    <property type="entry name" value="DctQ"/>
    <property type="match status" value="1"/>
</dbReference>
<evidence type="ECO:0000256" key="7">
    <source>
        <dbReference type="ARBA" id="ARBA00023136"/>
    </source>
</evidence>
<evidence type="ECO:0000256" key="3">
    <source>
        <dbReference type="ARBA" id="ARBA00022475"/>
    </source>
</evidence>
<keyword evidence="2 9" id="KW-0813">Transport</keyword>
<comment type="function">
    <text evidence="9">Part of the tripartite ATP-independent periplasmic (TRAP) transport system.</text>
</comment>
<reference evidence="11 12" key="1">
    <citation type="submission" date="2021-02" db="EMBL/GenBank/DDBJ databases">
        <title>Paracoccus methylovroum sp.nov., a new methanol and methylamine utilizing methylotrophic denitrifer.</title>
        <authorList>
            <person name="Timsy T."/>
            <person name="Behrendt U."/>
            <person name="Ulrich A."/>
            <person name="Spanner T."/>
            <person name="Foesel B.U."/>
            <person name="Horn M.A."/>
            <person name="Kolb S."/>
        </authorList>
    </citation>
    <scope>NUCLEOTIDE SEQUENCE [LARGE SCALE GENOMIC DNA]</scope>
    <source>
        <strain evidence="11 12">H4-D09</strain>
    </source>
</reference>
<feature type="transmembrane region" description="Helical" evidence="9">
    <location>
        <begin position="126"/>
        <end position="147"/>
    </location>
</feature>
<dbReference type="InterPro" id="IPR007387">
    <property type="entry name" value="TRAP_DctQ"/>
</dbReference>
<evidence type="ECO:0000313" key="11">
    <source>
        <dbReference type="EMBL" id="QRZ15143.1"/>
    </source>
</evidence>
<evidence type="ECO:0000256" key="9">
    <source>
        <dbReference type="RuleBase" id="RU369079"/>
    </source>
</evidence>
<feature type="domain" description="Tripartite ATP-independent periplasmic transporters DctQ component" evidence="10">
    <location>
        <begin position="23"/>
        <end position="149"/>
    </location>
</feature>
<evidence type="ECO:0000256" key="4">
    <source>
        <dbReference type="ARBA" id="ARBA00022519"/>
    </source>
</evidence>
<accession>A0ABX7JLL3</accession>
<comment type="similarity">
    <text evidence="8 9">Belongs to the TRAP transporter small permease family.</text>
</comment>
<evidence type="ECO:0000256" key="6">
    <source>
        <dbReference type="ARBA" id="ARBA00022989"/>
    </source>
</evidence>
<evidence type="ECO:0000259" key="10">
    <source>
        <dbReference type="Pfam" id="PF04290"/>
    </source>
</evidence>
<feature type="transmembrane region" description="Helical" evidence="9">
    <location>
        <begin position="47"/>
        <end position="65"/>
    </location>
</feature>
<dbReference type="EMBL" id="CP070371">
    <property type="protein sequence ID" value="QRZ15143.1"/>
    <property type="molecule type" value="Genomic_DNA"/>
</dbReference>
<name>A0ABX7JLL3_9RHOB</name>
<keyword evidence="12" id="KW-1185">Reference proteome</keyword>
<feature type="transmembrane region" description="Helical" evidence="9">
    <location>
        <begin position="15"/>
        <end position="35"/>
    </location>
</feature>
<gene>
    <name evidence="11" type="ORF">JWJ88_19630</name>
</gene>
<evidence type="ECO:0000256" key="8">
    <source>
        <dbReference type="ARBA" id="ARBA00038436"/>
    </source>
</evidence>
<feature type="transmembrane region" description="Helical" evidence="9">
    <location>
        <begin position="85"/>
        <end position="106"/>
    </location>
</feature>
<evidence type="ECO:0000256" key="2">
    <source>
        <dbReference type="ARBA" id="ARBA00022448"/>
    </source>
</evidence>
<protein>
    <recommendedName>
        <fullName evidence="9">TRAP transporter small permease protein</fullName>
    </recommendedName>
</protein>
<proteinExistence type="inferred from homology"/>
<keyword evidence="6 9" id="KW-1133">Transmembrane helix</keyword>
<dbReference type="InterPro" id="IPR055348">
    <property type="entry name" value="DctQ"/>
</dbReference>